<dbReference type="PROSITE" id="PS50930">
    <property type="entry name" value="HTH_LYTTR"/>
    <property type="match status" value="1"/>
</dbReference>
<comment type="caution">
    <text evidence="6">The sequence shown here is derived from an EMBL/GenBank/DDBJ whole genome shotgun (WGS) entry which is preliminary data.</text>
</comment>
<keyword evidence="4" id="KW-0804">Transcription</keyword>
<dbReference type="PATRIC" id="fig|1423772.3.peg.1356"/>
<dbReference type="Gene3D" id="2.40.50.1020">
    <property type="entry name" value="LytTr DNA-binding domain"/>
    <property type="match status" value="1"/>
</dbReference>
<keyword evidence="1" id="KW-0963">Cytoplasm</keyword>
<reference evidence="6 7" key="1">
    <citation type="journal article" date="2015" name="Genome Announc.">
        <title>Expanding the biotechnology potential of lactobacilli through comparative genomics of 213 strains and associated genera.</title>
        <authorList>
            <person name="Sun Z."/>
            <person name="Harris H.M."/>
            <person name="McCann A."/>
            <person name="Guo C."/>
            <person name="Argimon S."/>
            <person name="Zhang W."/>
            <person name="Yang X."/>
            <person name="Jeffery I.B."/>
            <person name="Cooney J.C."/>
            <person name="Kagawa T.F."/>
            <person name="Liu W."/>
            <person name="Song Y."/>
            <person name="Salvetti E."/>
            <person name="Wrobel A."/>
            <person name="Rasinkangas P."/>
            <person name="Parkhill J."/>
            <person name="Rea M.C."/>
            <person name="O'Sullivan O."/>
            <person name="Ritari J."/>
            <person name="Douillard F.P."/>
            <person name="Paul Ross R."/>
            <person name="Yang R."/>
            <person name="Briner A.E."/>
            <person name="Felis G.E."/>
            <person name="de Vos W.M."/>
            <person name="Barrangou R."/>
            <person name="Klaenhammer T.R."/>
            <person name="Caufield P.W."/>
            <person name="Cui Y."/>
            <person name="Zhang H."/>
            <person name="O'Toole P.W."/>
        </authorList>
    </citation>
    <scope>NUCLEOTIDE SEQUENCE [LARGE SCALE GENOMIC DNA]</scope>
    <source>
        <strain evidence="6 7">DSM 20452</strain>
    </source>
</reference>
<dbReference type="Pfam" id="PF04397">
    <property type="entry name" value="LytTR"/>
    <property type="match status" value="1"/>
</dbReference>
<dbReference type="AlphaFoldDB" id="A0A0R2BLB7"/>
<dbReference type="InterPro" id="IPR046947">
    <property type="entry name" value="LytR-like"/>
</dbReference>
<dbReference type="Proteomes" id="UP000051612">
    <property type="component" value="Unassembled WGS sequence"/>
</dbReference>
<gene>
    <name evidence="6" type="ORF">FC48_GL001267</name>
</gene>
<dbReference type="EMBL" id="AYYN01000028">
    <property type="protein sequence ID" value="KRM76889.1"/>
    <property type="molecule type" value="Genomic_DNA"/>
</dbReference>
<dbReference type="PANTHER" id="PTHR37299">
    <property type="entry name" value="TRANSCRIPTIONAL REGULATOR-RELATED"/>
    <property type="match status" value="1"/>
</dbReference>
<evidence type="ECO:0000313" key="7">
    <source>
        <dbReference type="Proteomes" id="UP000051612"/>
    </source>
</evidence>
<accession>A0A0R2BLB7</accession>
<feature type="domain" description="HTH LytTR-type" evidence="5">
    <location>
        <begin position="40"/>
        <end position="143"/>
    </location>
</feature>
<keyword evidence="2" id="KW-0805">Transcription regulation</keyword>
<protein>
    <recommendedName>
        <fullName evidence="5">HTH LytTR-type domain-containing protein</fullName>
    </recommendedName>
</protein>
<sequence>MKSKVEIDPKLPEEWAEFHVHELTPKLQQVIQLLEHDEQIWGYVDQIVKPLALAQIISLNSQAGKIYAMTEHGSYQVKKKLYEVAELLSPDFVKISRSEFINLNYLDHLELSVQGTIALKLKNGTTTFVARRCVKNLKERLGI</sequence>
<evidence type="ECO:0000256" key="2">
    <source>
        <dbReference type="ARBA" id="ARBA00023015"/>
    </source>
</evidence>
<evidence type="ECO:0000256" key="4">
    <source>
        <dbReference type="ARBA" id="ARBA00023163"/>
    </source>
</evidence>
<dbReference type="PANTHER" id="PTHR37299:SF2">
    <property type="entry name" value="HTH LYTTR-TYPE DOMAIN-CONTAINING PROTEIN"/>
    <property type="match status" value="1"/>
</dbReference>
<evidence type="ECO:0000256" key="1">
    <source>
        <dbReference type="ARBA" id="ARBA00022490"/>
    </source>
</evidence>
<dbReference type="GO" id="GO:0003677">
    <property type="term" value="F:DNA binding"/>
    <property type="evidence" value="ECO:0007669"/>
    <property type="project" value="UniProtKB-KW"/>
</dbReference>
<proteinExistence type="predicted"/>
<dbReference type="SMART" id="SM00850">
    <property type="entry name" value="LytTR"/>
    <property type="match status" value="1"/>
</dbReference>
<dbReference type="RefSeq" id="WP_056958314.1">
    <property type="nucleotide sequence ID" value="NZ_AYYN01000028.1"/>
</dbReference>
<evidence type="ECO:0000259" key="5">
    <source>
        <dbReference type="PROSITE" id="PS50930"/>
    </source>
</evidence>
<organism evidence="6 7">
    <name type="scientific">Ligilactobacillus murinus DSM 20452 = NBRC 14221</name>
    <dbReference type="NCBI Taxonomy" id="1423772"/>
    <lineage>
        <taxon>Bacteria</taxon>
        <taxon>Bacillati</taxon>
        <taxon>Bacillota</taxon>
        <taxon>Bacilli</taxon>
        <taxon>Lactobacillales</taxon>
        <taxon>Lactobacillaceae</taxon>
        <taxon>Ligilactobacillus</taxon>
    </lineage>
</organism>
<dbReference type="InterPro" id="IPR007492">
    <property type="entry name" value="LytTR_DNA-bd_dom"/>
</dbReference>
<dbReference type="GO" id="GO:0000156">
    <property type="term" value="F:phosphorelay response regulator activity"/>
    <property type="evidence" value="ECO:0007669"/>
    <property type="project" value="InterPro"/>
</dbReference>
<evidence type="ECO:0000256" key="3">
    <source>
        <dbReference type="ARBA" id="ARBA00023125"/>
    </source>
</evidence>
<keyword evidence="3" id="KW-0238">DNA-binding</keyword>
<evidence type="ECO:0000313" key="6">
    <source>
        <dbReference type="EMBL" id="KRM76889.1"/>
    </source>
</evidence>
<name>A0A0R2BLB7_9LACO</name>